<reference evidence="22" key="1">
    <citation type="submission" date="2017-05" db="EMBL/GenBank/DDBJ databases">
        <authorList>
            <person name="Sharma S."/>
            <person name="Sidhu C."/>
            <person name="Pinnaka A.K."/>
        </authorList>
    </citation>
    <scope>NUCLEOTIDE SEQUENCE [LARGE SCALE GENOMIC DNA]</scope>
    <source>
        <strain evidence="22">AK93</strain>
    </source>
</reference>
<feature type="domain" description="Pyridine nucleotide-disulphide oxidoreductase dimerisation" evidence="19">
    <location>
        <begin position="339"/>
        <end position="448"/>
    </location>
</feature>
<dbReference type="GO" id="GO:0006749">
    <property type="term" value="P:glutathione metabolic process"/>
    <property type="evidence" value="ECO:0007669"/>
    <property type="project" value="InterPro"/>
</dbReference>
<dbReference type="GO" id="GO:0034599">
    <property type="term" value="P:cellular response to oxidative stress"/>
    <property type="evidence" value="ECO:0007669"/>
    <property type="project" value="TreeGrafter"/>
</dbReference>
<accession>A0A3E0X1V3</accession>
<evidence type="ECO:0000256" key="16">
    <source>
        <dbReference type="PIRSR" id="PIRSR000350-3"/>
    </source>
</evidence>
<evidence type="ECO:0000259" key="19">
    <source>
        <dbReference type="Pfam" id="PF02852"/>
    </source>
</evidence>
<dbReference type="SUPFAM" id="SSF55424">
    <property type="entry name" value="FAD/NAD-linked reductases, dimerisation (C-terminal) domain"/>
    <property type="match status" value="1"/>
</dbReference>
<evidence type="ECO:0000256" key="1">
    <source>
        <dbReference type="ARBA" id="ARBA00004496"/>
    </source>
</evidence>
<dbReference type="InterPro" id="IPR016156">
    <property type="entry name" value="FAD/NAD-linked_Rdtase_dimer_sf"/>
</dbReference>
<feature type="disulfide bond" description="Redox-active" evidence="17">
    <location>
        <begin position="42"/>
        <end position="47"/>
    </location>
</feature>
<evidence type="ECO:0000256" key="15">
    <source>
        <dbReference type="PIRSR" id="PIRSR000350-2"/>
    </source>
</evidence>
<evidence type="ECO:0000256" key="17">
    <source>
        <dbReference type="PIRSR" id="PIRSR000350-4"/>
    </source>
</evidence>
<feature type="binding site" evidence="16">
    <location>
        <position position="262"/>
    </location>
    <ligand>
        <name>NAD(+)</name>
        <dbReference type="ChEBI" id="CHEBI:57540"/>
    </ligand>
</feature>
<dbReference type="Pfam" id="PF02852">
    <property type="entry name" value="Pyr_redox_dim"/>
    <property type="match status" value="1"/>
</dbReference>
<dbReference type="InterPro" id="IPR036188">
    <property type="entry name" value="FAD/NAD-bd_sf"/>
</dbReference>
<dbReference type="NCBIfam" id="TIGR01421">
    <property type="entry name" value="gluta_reduc_1"/>
    <property type="match status" value="1"/>
</dbReference>
<evidence type="ECO:0000256" key="12">
    <source>
        <dbReference type="ARBA" id="ARBA00023284"/>
    </source>
</evidence>
<protein>
    <recommendedName>
        <fullName evidence="5">Glutathione reductase</fullName>
        <ecNumber evidence="4">1.8.1.7</ecNumber>
    </recommendedName>
</protein>
<keyword evidence="16" id="KW-0520">NAD</keyword>
<feature type="binding site" evidence="16">
    <location>
        <position position="114"/>
    </location>
    <ligand>
        <name>FAD</name>
        <dbReference type="ChEBI" id="CHEBI:57692"/>
    </ligand>
</feature>
<evidence type="ECO:0000256" key="3">
    <source>
        <dbReference type="ARBA" id="ARBA00011738"/>
    </source>
</evidence>
<dbReference type="Gene3D" id="3.50.50.60">
    <property type="entry name" value="FAD/NAD(P)-binding domain"/>
    <property type="match status" value="2"/>
</dbReference>
<evidence type="ECO:0000256" key="8">
    <source>
        <dbReference type="ARBA" id="ARBA00022827"/>
    </source>
</evidence>
<keyword evidence="11" id="KW-1015">Disulfide bond</keyword>
<evidence type="ECO:0000256" key="11">
    <source>
        <dbReference type="ARBA" id="ARBA00023157"/>
    </source>
</evidence>
<evidence type="ECO:0000256" key="13">
    <source>
        <dbReference type="ARBA" id="ARBA00049142"/>
    </source>
</evidence>
<dbReference type="PROSITE" id="PS00076">
    <property type="entry name" value="PYRIDINE_REDOX_1"/>
    <property type="match status" value="1"/>
</dbReference>
<dbReference type="FunFam" id="3.50.50.60:FF:000030">
    <property type="entry name" value="Glutathione reductase"/>
    <property type="match status" value="1"/>
</dbReference>
<keyword evidence="12 18" id="KW-0676">Redox-active center</keyword>
<dbReference type="RefSeq" id="WP_116347364.1">
    <property type="nucleotide sequence ID" value="NZ_NFZW01000001.1"/>
</dbReference>
<dbReference type="InterPro" id="IPR046952">
    <property type="entry name" value="GSHR/TRXR-like"/>
</dbReference>
<dbReference type="InterPro" id="IPR012999">
    <property type="entry name" value="Pyr_OxRdtase_I_AS"/>
</dbReference>
<evidence type="ECO:0000256" key="6">
    <source>
        <dbReference type="ARBA" id="ARBA00022490"/>
    </source>
</evidence>
<evidence type="ECO:0000256" key="2">
    <source>
        <dbReference type="ARBA" id="ARBA00007532"/>
    </source>
</evidence>
<dbReference type="GO" id="GO:0050661">
    <property type="term" value="F:NADP binding"/>
    <property type="evidence" value="ECO:0007669"/>
    <property type="project" value="InterPro"/>
</dbReference>
<dbReference type="InterPro" id="IPR001100">
    <property type="entry name" value="Pyr_nuc-diS_OxRdtase"/>
</dbReference>
<proteinExistence type="inferred from homology"/>
<evidence type="ECO:0000259" key="20">
    <source>
        <dbReference type="Pfam" id="PF07992"/>
    </source>
</evidence>
<keyword evidence="10 18" id="KW-0560">Oxidoreductase</keyword>
<dbReference type="NCBIfam" id="NF004776">
    <property type="entry name" value="PRK06116.1"/>
    <property type="match status" value="1"/>
</dbReference>
<keyword evidence="16" id="KW-0547">Nucleotide-binding</keyword>
<dbReference type="EC" id="1.8.1.7" evidence="4"/>
<keyword evidence="7 18" id="KW-0285">Flavoprotein</keyword>
<evidence type="ECO:0000256" key="9">
    <source>
        <dbReference type="ARBA" id="ARBA00022857"/>
    </source>
</evidence>
<comment type="catalytic activity">
    <reaction evidence="13">
        <text>2 glutathione + NADP(+) = glutathione disulfide + NADPH + H(+)</text>
        <dbReference type="Rhea" id="RHEA:11740"/>
        <dbReference type="ChEBI" id="CHEBI:15378"/>
        <dbReference type="ChEBI" id="CHEBI:57783"/>
        <dbReference type="ChEBI" id="CHEBI:57925"/>
        <dbReference type="ChEBI" id="CHEBI:58297"/>
        <dbReference type="ChEBI" id="CHEBI:58349"/>
        <dbReference type="EC" id="1.8.1.7"/>
    </reaction>
</comment>
<dbReference type="PRINTS" id="PR00368">
    <property type="entry name" value="FADPNR"/>
</dbReference>
<evidence type="ECO:0000256" key="14">
    <source>
        <dbReference type="ARBA" id="ARBA00056905"/>
    </source>
</evidence>
<comment type="function">
    <text evidence="14">Catalyzes the reduction of glutathione disulfide (GSSG) to reduced glutathione (GSH). Constitutes the major mechanism to maintain a high GSH:GSSG ratio in the cytosol.</text>
</comment>
<evidence type="ECO:0000256" key="4">
    <source>
        <dbReference type="ARBA" id="ARBA00012607"/>
    </source>
</evidence>
<feature type="active site" description="Proton acceptor" evidence="15">
    <location>
        <position position="438"/>
    </location>
</feature>
<evidence type="ECO:0000256" key="7">
    <source>
        <dbReference type="ARBA" id="ARBA00022630"/>
    </source>
</evidence>
<dbReference type="PRINTS" id="PR00411">
    <property type="entry name" value="PNDRDTASEI"/>
</dbReference>
<comment type="subcellular location">
    <subcellularLocation>
        <location evidence="1">Cytoplasm</location>
    </subcellularLocation>
</comment>
<evidence type="ECO:0000256" key="10">
    <source>
        <dbReference type="ARBA" id="ARBA00023002"/>
    </source>
</evidence>
<keyword evidence="9" id="KW-0521">NADP</keyword>
<dbReference type="AlphaFoldDB" id="A0A3E0X1V3"/>
<gene>
    <name evidence="21" type="ORF">CAL65_02200</name>
</gene>
<comment type="similarity">
    <text evidence="2 18">Belongs to the class-I pyridine nucleotide-disulfide oxidoreductase family.</text>
</comment>
<dbReference type="GO" id="GO:0050660">
    <property type="term" value="F:flavin adenine dinucleotide binding"/>
    <property type="evidence" value="ECO:0007669"/>
    <property type="project" value="InterPro"/>
</dbReference>
<dbReference type="GO" id="GO:0005829">
    <property type="term" value="C:cytosol"/>
    <property type="evidence" value="ECO:0007669"/>
    <property type="project" value="TreeGrafter"/>
</dbReference>
<organism evidence="21 22">
    <name type="scientific">Alkalilimnicola ehrlichii</name>
    <dbReference type="NCBI Taxonomy" id="351052"/>
    <lineage>
        <taxon>Bacteria</taxon>
        <taxon>Pseudomonadati</taxon>
        <taxon>Pseudomonadota</taxon>
        <taxon>Gammaproteobacteria</taxon>
        <taxon>Chromatiales</taxon>
        <taxon>Ectothiorhodospiraceae</taxon>
        <taxon>Alkalilimnicola</taxon>
    </lineage>
</organism>
<feature type="binding site" evidence="16">
    <location>
        <position position="303"/>
    </location>
    <ligand>
        <name>FAD</name>
        <dbReference type="ChEBI" id="CHEBI:57692"/>
    </ligand>
</feature>
<comment type="cofactor">
    <cofactor evidence="16">
        <name>FAD</name>
        <dbReference type="ChEBI" id="CHEBI:57692"/>
    </cofactor>
    <text evidence="16">Binds 1 FAD per subunit.</text>
</comment>
<feature type="binding site" evidence="16">
    <location>
        <position position="51"/>
    </location>
    <ligand>
        <name>FAD</name>
        <dbReference type="ChEBI" id="CHEBI:57692"/>
    </ligand>
</feature>
<evidence type="ECO:0000313" key="21">
    <source>
        <dbReference type="EMBL" id="RFA39591.1"/>
    </source>
</evidence>
<sequence length="449" mass="48669">MSKHYDLICIGGGSGGMATARRAASYGARCAVIEAKKLGGTCVNVGCVPKKVMWNAAHTAHSLHRAQDYGFAVGEVGFDWVELKRRRDAYVERLNGIYAHNLDKANIDFIEGFGRFVDERTVEVDGTRYSADHIVIATGGQPWRPSIPGAELGIDSDGFFELEALPGKVAVLGAGYIAVELAGVLHELGSETCLVIRGQEPLRSFDSLIREGLMEAFHAEQLPVVTGFEASKLERAADGTISIYGKDGRCLEGYDTVVWAVGRRSCTGSLGLERIGLEVRHNGDIPVDRYQQTSVSGVYALGDIIGRYPLTPVAIAAGRRLADRVFGGREGRHLEYRCVPTVVFTHPPIGTVGLTEEEARAEFGDDVTIFTNRFIAMDYALSKSKRRSLMKLVTVGKEQRVVGAHMISPGADEMLQGFAVAVRMGATKADFDDTIAIHPTSAEEMVTMV</sequence>
<keyword evidence="22" id="KW-1185">Reference proteome</keyword>
<dbReference type="SUPFAM" id="SSF51905">
    <property type="entry name" value="FAD/NAD(P)-binding domain"/>
    <property type="match status" value="1"/>
</dbReference>
<keyword evidence="6" id="KW-0963">Cytoplasm</keyword>
<comment type="caution">
    <text evidence="21">The sequence shown here is derived from an EMBL/GenBank/DDBJ whole genome shotgun (WGS) entry which is preliminary data.</text>
</comment>
<dbReference type="Pfam" id="PF07992">
    <property type="entry name" value="Pyr_redox_2"/>
    <property type="match status" value="1"/>
</dbReference>
<evidence type="ECO:0000313" key="22">
    <source>
        <dbReference type="Proteomes" id="UP000256763"/>
    </source>
</evidence>
<evidence type="ECO:0000256" key="5">
    <source>
        <dbReference type="ARBA" id="ARBA00017111"/>
    </source>
</evidence>
<evidence type="ECO:0000256" key="18">
    <source>
        <dbReference type="RuleBase" id="RU003691"/>
    </source>
</evidence>
<dbReference type="Proteomes" id="UP000256763">
    <property type="component" value="Unassembled WGS sequence"/>
</dbReference>
<dbReference type="GO" id="GO:0004362">
    <property type="term" value="F:glutathione-disulfide reductase (NADPH) activity"/>
    <property type="evidence" value="ECO:0007669"/>
    <property type="project" value="UniProtKB-EC"/>
</dbReference>
<feature type="binding site" evidence="16">
    <location>
        <begin position="173"/>
        <end position="180"/>
    </location>
    <ligand>
        <name>NAD(+)</name>
        <dbReference type="ChEBI" id="CHEBI:57540"/>
    </ligand>
</feature>
<comment type="subunit">
    <text evidence="3">Homodimer.</text>
</comment>
<dbReference type="PANTHER" id="PTHR42737:SF2">
    <property type="entry name" value="GLUTATHIONE REDUCTASE"/>
    <property type="match status" value="1"/>
</dbReference>
<name>A0A3E0X1V3_9GAMM</name>
<dbReference type="PANTHER" id="PTHR42737">
    <property type="entry name" value="GLUTATHIONE REDUCTASE"/>
    <property type="match status" value="1"/>
</dbReference>
<dbReference type="InterPro" id="IPR023753">
    <property type="entry name" value="FAD/NAD-binding_dom"/>
</dbReference>
<dbReference type="InterPro" id="IPR004099">
    <property type="entry name" value="Pyr_nucl-diS_OxRdtase_dimer"/>
</dbReference>
<keyword evidence="8 16" id="KW-0274">FAD</keyword>
<dbReference type="Gene3D" id="3.30.390.30">
    <property type="match status" value="1"/>
</dbReference>
<feature type="domain" description="FAD/NAD(P)-binding" evidence="20">
    <location>
        <begin position="5"/>
        <end position="318"/>
    </location>
</feature>
<dbReference type="PIRSF" id="PIRSF000350">
    <property type="entry name" value="Mercury_reductase_MerA"/>
    <property type="match status" value="1"/>
</dbReference>
<dbReference type="GO" id="GO:0045454">
    <property type="term" value="P:cell redox homeostasis"/>
    <property type="evidence" value="ECO:0007669"/>
    <property type="project" value="InterPro"/>
</dbReference>
<dbReference type="FunFam" id="3.30.390.30:FF:000003">
    <property type="entry name" value="Glutathione reductase"/>
    <property type="match status" value="1"/>
</dbReference>
<dbReference type="InterPro" id="IPR006322">
    <property type="entry name" value="Glutathione_Rdtase_euk/bac"/>
</dbReference>
<dbReference type="EMBL" id="NFZW01000001">
    <property type="protein sequence ID" value="RFA39591.1"/>
    <property type="molecule type" value="Genomic_DNA"/>
</dbReference>